<dbReference type="NCBIfam" id="TIGR00166">
    <property type="entry name" value="S6"/>
    <property type="match status" value="1"/>
</dbReference>
<dbReference type="InterPro" id="IPR000529">
    <property type="entry name" value="Ribosomal_bS6"/>
</dbReference>
<comment type="similarity">
    <text evidence="1 3">Belongs to the bacterial ribosomal protein bS6 family.</text>
</comment>
<keyword evidence="3 4" id="KW-0689">Ribosomal protein</keyword>
<dbReference type="HAMAP" id="MF_00360">
    <property type="entry name" value="Ribosomal_bS6"/>
    <property type="match status" value="1"/>
</dbReference>
<dbReference type="Proteomes" id="UP000070457">
    <property type="component" value="Unassembled WGS sequence"/>
</dbReference>
<evidence type="ECO:0000313" key="5">
    <source>
        <dbReference type="Proteomes" id="UP000070457"/>
    </source>
</evidence>
<evidence type="ECO:0000313" key="4">
    <source>
        <dbReference type="EMBL" id="KXK26638.1"/>
    </source>
</evidence>
<dbReference type="GO" id="GO:0070181">
    <property type="term" value="F:small ribosomal subunit rRNA binding"/>
    <property type="evidence" value="ECO:0007669"/>
    <property type="project" value="TreeGrafter"/>
</dbReference>
<organism evidence="4 5">
    <name type="scientific">candidate division WS6 bacterium OLB20</name>
    <dbReference type="NCBI Taxonomy" id="1617426"/>
    <lineage>
        <taxon>Bacteria</taxon>
        <taxon>Candidatus Dojkabacteria</taxon>
    </lineage>
</organism>
<proteinExistence type="inferred from homology"/>
<dbReference type="SUPFAM" id="SSF54995">
    <property type="entry name" value="Ribosomal protein S6"/>
    <property type="match status" value="1"/>
</dbReference>
<accession>A0A136LYA2</accession>
<dbReference type="GO" id="GO:0005840">
    <property type="term" value="C:ribosome"/>
    <property type="evidence" value="ECO:0007669"/>
    <property type="project" value="UniProtKB-KW"/>
</dbReference>
<dbReference type="Pfam" id="PF01250">
    <property type="entry name" value="Ribosomal_S6"/>
    <property type="match status" value="1"/>
</dbReference>
<dbReference type="GO" id="GO:0006412">
    <property type="term" value="P:translation"/>
    <property type="evidence" value="ECO:0007669"/>
    <property type="project" value="UniProtKB-UniRule"/>
</dbReference>
<dbReference type="GO" id="GO:0005737">
    <property type="term" value="C:cytoplasm"/>
    <property type="evidence" value="ECO:0007669"/>
    <property type="project" value="UniProtKB-ARBA"/>
</dbReference>
<dbReference type="STRING" id="1617426.TR69_WS6001000645"/>
<evidence type="ECO:0000256" key="2">
    <source>
        <dbReference type="ARBA" id="ARBA00035294"/>
    </source>
</evidence>
<dbReference type="InterPro" id="IPR020814">
    <property type="entry name" value="Ribosomal_S6_plastid/chlpt"/>
</dbReference>
<keyword evidence="3" id="KW-0699">rRNA-binding</keyword>
<dbReference type="InterPro" id="IPR035980">
    <property type="entry name" value="Ribosomal_bS6_sf"/>
</dbReference>
<dbReference type="PANTHER" id="PTHR21011:SF1">
    <property type="entry name" value="SMALL RIBOSOMAL SUBUNIT PROTEIN BS6M"/>
    <property type="match status" value="1"/>
</dbReference>
<dbReference type="GO" id="GO:1990904">
    <property type="term" value="C:ribonucleoprotein complex"/>
    <property type="evidence" value="ECO:0007669"/>
    <property type="project" value="UniProtKB-KW"/>
</dbReference>
<reference evidence="4 5" key="1">
    <citation type="submission" date="2015-02" db="EMBL/GenBank/DDBJ databases">
        <title>Improved understanding of the partial-nitritation anammox process through 23 genomes representing the majority of the microbial community.</title>
        <authorList>
            <person name="Speth D.R."/>
            <person name="In T Zandt M."/>
            <person name="Guerrero Cruz S."/>
            <person name="Jetten M.S."/>
            <person name="Dutilh B.E."/>
        </authorList>
    </citation>
    <scope>NUCLEOTIDE SEQUENCE [LARGE SCALE GENOMIC DNA]</scope>
    <source>
        <strain evidence="4">OLB20</strain>
    </source>
</reference>
<comment type="caution">
    <text evidence="4">The sequence shown here is derived from an EMBL/GenBank/DDBJ whole genome shotgun (WGS) entry which is preliminary data.</text>
</comment>
<dbReference type="InterPro" id="IPR014717">
    <property type="entry name" value="Transl_elong_EF1B/ribsomal_bS6"/>
</dbReference>
<gene>
    <name evidence="3 4" type="primary">rpsF</name>
    <name evidence="4" type="ORF">TR69_WS6001000645</name>
</gene>
<evidence type="ECO:0000256" key="1">
    <source>
        <dbReference type="ARBA" id="ARBA00009512"/>
    </source>
</evidence>
<comment type="function">
    <text evidence="3">Binds together with bS18 to 16S ribosomal RNA.</text>
</comment>
<dbReference type="Gene3D" id="3.30.70.60">
    <property type="match status" value="1"/>
</dbReference>
<dbReference type="CDD" id="cd00473">
    <property type="entry name" value="bS6"/>
    <property type="match status" value="1"/>
</dbReference>
<keyword evidence="3" id="KW-0694">RNA-binding</keyword>
<name>A0A136LYA2_9BACT</name>
<dbReference type="GO" id="GO:0003735">
    <property type="term" value="F:structural constituent of ribosome"/>
    <property type="evidence" value="ECO:0007669"/>
    <property type="project" value="InterPro"/>
</dbReference>
<keyword evidence="3" id="KW-0687">Ribonucleoprotein</keyword>
<evidence type="ECO:0000256" key="3">
    <source>
        <dbReference type="HAMAP-Rule" id="MF_00360"/>
    </source>
</evidence>
<sequence length="94" mass="10872">MKYELMVILKPLLPEDIRAGVQKKLETLVKKAKGSVVNVDAWGKRHLAYPIEKHEEGYYIVYDLELDPSKVEEFQKELNLISDVLRSLLSKKDS</sequence>
<dbReference type="PANTHER" id="PTHR21011">
    <property type="entry name" value="MITOCHONDRIAL 28S RIBOSOMAL PROTEIN S6"/>
    <property type="match status" value="1"/>
</dbReference>
<dbReference type="EMBL" id="JYNZ01000003">
    <property type="protein sequence ID" value="KXK26638.1"/>
    <property type="molecule type" value="Genomic_DNA"/>
</dbReference>
<dbReference type="AlphaFoldDB" id="A0A136LYA2"/>
<protein>
    <recommendedName>
        <fullName evidence="2 3">Small ribosomal subunit protein bS6</fullName>
    </recommendedName>
</protein>